<proteinExistence type="predicted"/>
<organism evidence="1 2">
    <name type="scientific">Kipferlia bialata</name>
    <dbReference type="NCBI Taxonomy" id="797122"/>
    <lineage>
        <taxon>Eukaryota</taxon>
        <taxon>Metamonada</taxon>
        <taxon>Carpediemonas-like organisms</taxon>
        <taxon>Kipferlia</taxon>
    </lineage>
</organism>
<accession>A0A9K3DDE2</accession>
<evidence type="ECO:0000313" key="2">
    <source>
        <dbReference type="Proteomes" id="UP000265618"/>
    </source>
</evidence>
<evidence type="ECO:0000313" key="1">
    <source>
        <dbReference type="EMBL" id="GIQ93107.1"/>
    </source>
</evidence>
<dbReference type="Proteomes" id="UP000265618">
    <property type="component" value="Unassembled WGS sequence"/>
</dbReference>
<keyword evidence="2" id="KW-1185">Reference proteome</keyword>
<reference evidence="1 2" key="1">
    <citation type="journal article" date="2018" name="PLoS ONE">
        <title>The draft genome of Kipferlia bialata reveals reductive genome evolution in fornicate parasites.</title>
        <authorList>
            <person name="Tanifuji G."/>
            <person name="Takabayashi S."/>
            <person name="Kume K."/>
            <person name="Takagi M."/>
            <person name="Nakayama T."/>
            <person name="Kamikawa R."/>
            <person name="Inagaki Y."/>
            <person name="Hashimoto T."/>
        </authorList>
    </citation>
    <scope>NUCLEOTIDE SEQUENCE [LARGE SCALE GENOMIC DNA]</scope>
    <source>
        <strain evidence="1">NY0173</strain>
    </source>
</reference>
<gene>
    <name evidence="1" type="ORF">KIPB_017341</name>
</gene>
<name>A0A9K3DDE2_9EUKA</name>
<feature type="non-terminal residue" evidence="1">
    <location>
        <position position="78"/>
    </location>
</feature>
<sequence>VFRQEVYDGLTQEQLLAIEGESNPKKRFKKIYRTRDHRRTYNQLKQALADLETDYEYVLTSRGSREYNPLVYWAKLFM</sequence>
<dbReference type="AlphaFoldDB" id="A0A9K3DDE2"/>
<comment type="caution">
    <text evidence="1">The sequence shown here is derived from an EMBL/GenBank/DDBJ whole genome shotgun (WGS) entry which is preliminary data.</text>
</comment>
<protein>
    <submittedName>
        <fullName evidence="1">Uncharacterized protein</fullName>
    </submittedName>
</protein>
<dbReference type="EMBL" id="BDIP01011485">
    <property type="protein sequence ID" value="GIQ93107.1"/>
    <property type="molecule type" value="Genomic_DNA"/>
</dbReference>
<feature type="non-terminal residue" evidence="1">
    <location>
        <position position="1"/>
    </location>
</feature>